<dbReference type="InterPro" id="IPR036881">
    <property type="entry name" value="Glyco_hydro_3_C_sf"/>
</dbReference>
<dbReference type="Gene3D" id="3.40.50.1700">
    <property type="entry name" value="Glycoside hydrolase family 3 C-terminal domain"/>
    <property type="match status" value="1"/>
</dbReference>
<dbReference type="EC" id="3.2.1.52" evidence="3"/>
<evidence type="ECO:0000313" key="10">
    <source>
        <dbReference type="Proteomes" id="UP000189956"/>
    </source>
</evidence>
<proteinExistence type="inferred from homology"/>
<dbReference type="InterPro" id="IPR036962">
    <property type="entry name" value="Glyco_hydro_3_N_sf"/>
</dbReference>
<comment type="catalytic activity">
    <reaction evidence="1">
        <text>Hydrolysis of terminal non-reducing N-acetyl-D-hexosamine residues in N-acetyl-beta-D-hexosaminides.</text>
        <dbReference type="EC" id="3.2.1.52"/>
    </reaction>
</comment>
<name>A0A1T4N988_PORCN</name>
<evidence type="ECO:0000313" key="9">
    <source>
        <dbReference type="EMBL" id="SJZ75715.1"/>
    </source>
</evidence>
<sequence>MGILSKEFFISLARLITNRILLIMRYIHTLIALLVSASSLMAQRVPNILAGREAKAYAYADSVMKGLSDKEMLAQFIMPMVWPKSDAQSLKSWDDMVAVKRYGGVLFQKGDPKVQLAMINHMRKRAKIPMLVSADAEWGLSMRLSHTLRYPKNIMLGAADDTALAYRYGKAVAYEMKRMGIHINFAPTIDVNNNPKNPVIGVRSFGSIPARVSALGLAFSSGLESEGVLSCAKHFPGHGNTDVDSHKGLPTINGTRTTLDAVELAPFKAYIDKGLGAVMVGHLKVPALGTGARPTSIVKGVVTGLLKQEMGFGGLVVTDGLGMEGVLTDKTLSVAVEAFKAGNHVLLASIDPAKDLQALSQALLSGEISKEEVIRRCRELLAMKWAVGAHLAEPLSPNALYEDLAPVAHKALIEQMNDKAMTLVKNDDQILPIRSLPKGARVALLRYGTQSCGTLLRTMKKHYEVASFALSPNASQQEKNNVYAQLKNYDTVIVALTSDKIRPDAGMITLSKATHTILVAMTSPYVLLAFDRMIPHVKAVAIGYEMTEGAQRSMGDALWGGKGFEGKLPVDLTPIFKVGTGFKTTVIRLGEGEPENVGLSSLGLQKVDEIALEGLRKKAYPGCQVLIAKEGKIVYNKSFGTKDTAHKDSVTSETLYDLASVTKAIATTPLVMIAEDRQRLSINEPIGKYLDYLRYSNKGGIKVSDLLHHTGGMPASILFYHTLIDPKSYVAPLITHRKKKGYPTQIARKSFARRGFRYLSSMVSKDSSALYPIRFAPKMYLHVSVKDSIRAAIRDAELSVPRKGFRYSDIDFLLLQDILEQVQQKPIDILFAEQLAQPLGLHRLLYQPYKRFGKGEIAQGQTDNFLRHATLRGDVDDESAAMRGGVSGNAGLYGNAESLAVLLQMLLNEGTYAGAQIVRPETVRKFATARHRTSPYALGFDRHRGKGESGPVADVAPISTYGHTGFTGTCFWVDPENKIIFIFLSNRGAYKRWNSVLLELNIRPRIQEAIYDALLTPFPGLPKTGQGGTHLPFLNIEYEE</sequence>
<dbReference type="AlphaFoldDB" id="A0A1T4N988"/>
<dbReference type="EMBL" id="FUWL01000019">
    <property type="protein sequence ID" value="SJZ75715.1"/>
    <property type="molecule type" value="Genomic_DNA"/>
</dbReference>
<gene>
    <name evidence="9" type="ORF">SAMN02745205_01820</name>
</gene>
<dbReference type="PANTHER" id="PTHR30480:SF13">
    <property type="entry name" value="BETA-HEXOSAMINIDASE"/>
    <property type="match status" value="1"/>
</dbReference>
<evidence type="ECO:0000256" key="3">
    <source>
        <dbReference type="ARBA" id="ARBA00012663"/>
    </source>
</evidence>
<keyword evidence="6" id="KW-0812">Transmembrane</keyword>
<dbReference type="InterPro" id="IPR019800">
    <property type="entry name" value="Glyco_hydro_3_AS"/>
</dbReference>
<organism evidence="9 10">
    <name type="scientific">Porphyromonas cangingivalis</name>
    <dbReference type="NCBI Taxonomy" id="36874"/>
    <lineage>
        <taxon>Bacteria</taxon>
        <taxon>Pseudomonadati</taxon>
        <taxon>Bacteroidota</taxon>
        <taxon>Bacteroidia</taxon>
        <taxon>Bacteroidales</taxon>
        <taxon>Porphyromonadaceae</taxon>
        <taxon>Porphyromonas</taxon>
    </lineage>
</organism>
<keyword evidence="4" id="KW-0378">Hydrolase</keyword>
<protein>
    <recommendedName>
        <fullName evidence="3">beta-N-acetylhexosaminidase</fullName>
        <ecNumber evidence="3">3.2.1.52</ecNumber>
    </recommendedName>
</protein>
<dbReference type="InterPro" id="IPR001764">
    <property type="entry name" value="Glyco_hydro_3_N"/>
</dbReference>
<evidence type="ECO:0000256" key="5">
    <source>
        <dbReference type="ARBA" id="ARBA00023295"/>
    </source>
</evidence>
<feature type="domain" description="Beta-lactamase-related" evidence="7">
    <location>
        <begin position="613"/>
        <end position="988"/>
    </location>
</feature>
<evidence type="ECO:0000259" key="8">
    <source>
        <dbReference type="Pfam" id="PF00933"/>
    </source>
</evidence>
<dbReference type="InterPro" id="IPR012338">
    <property type="entry name" value="Beta-lactam/transpept-like"/>
</dbReference>
<dbReference type="Gene3D" id="3.40.710.10">
    <property type="entry name" value="DD-peptidase/beta-lactamase superfamily"/>
    <property type="match status" value="1"/>
</dbReference>
<dbReference type="SUPFAM" id="SSF51445">
    <property type="entry name" value="(Trans)glycosidases"/>
    <property type="match status" value="1"/>
</dbReference>
<dbReference type="InterPro" id="IPR050226">
    <property type="entry name" value="NagZ_Beta-hexosaminidase"/>
</dbReference>
<dbReference type="SUPFAM" id="SSF52279">
    <property type="entry name" value="Beta-D-glucan exohydrolase, C-terminal domain"/>
    <property type="match status" value="1"/>
</dbReference>
<keyword evidence="5" id="KW-0326">Glycosidase</keyword>
<dbReference type="Pfam" id="PF00933">
    <property type="entry name" value="Glyco_hydro_3"/>
    <property type="match status" value="1"/>
</dbReference>
<dbReference type="GO" id="GO:0004563">
    <property type="term" value="F:beta-N-acetylhexosaminidase activity"/>
    <property type="evidence" value="ECO:0007669"/>
    <property type="project" value="UniProtKB-EC"/>
</dbReference>
<dbReference type="SUPFAM" id="SSF56601">
    <property type="entry name" value="beta-lactamase/transpeptidase-like"/>
    <property type="match status" value="1"/>
</dbReference>
<keyword evidence="6" id="KW-1133">Transmembrane helix</keyword>
<evidence type="ECO:0000256" key="4">
    <source>
        <dbReference type="ARBA" id="ARBA00022801"/>
    </source>
</evidence>
<dbReference type="Pfam" id="PF00144">
    <property type="entry name" value="Beta-lactamase"/>
    <property type="match status" value="1"/>
</dbReference>
<evidence type="ECO:0000259" key="7">
    <source>
        <dbReference type="Pfam" id="PF00144"/>
    </source>
</evidence>
<reference evidence="9 10" key="1">
    <citation type="submission" date="2017-02" db="EMBL/GenBank/DDBJ databases">
        <authorList>
            <person name="Peterson S.W."/>
        </authorList>
    </citation>
    <scope>NUCLEOTIDE SEQUENCE [LARGE SCALE GENOMIC DNA]</scope>
    <source>
        <strain evidence="9 10">ATCC 700135</strain>
    </source>
</reference>
<dbReference type="PROSITE" id="PS00775">
    <property type="entry name" value="GLYCOSYL_HYDROL_F3"/>
    <property type="match status" value="1"/>
</dbReference>
<keyword evidence="6" id="KW-0472">Membrane</keyword>
<feature type="transmembrane region" description="Helical" evidence="6">
    <location>
        <begin position="20"/>
        <end position="42"/>
    </location>
</feature>
<dbReference type="Proteomes" id="UP000189956">
    <property type="component" value="Unassembled WGS sequence"/>
</dbReference>
<dbReference type="GO" id="GO:0009254">
    <property type="term" value="P:peptidoglycan turnover"/>
    <property type="evidence" value="ECO:0007669"/>
    <property type="project" value="TreeGrafter"/>
</dbReference>
<dbReference type="GO" id="GO:0005975">
    <property type="term" value="P:carbohydrate metabolic process"/>
    <property type="evidence" value="ECO:0007669"/>
    <property type="project" value="InterPro"/>
</dbReference>
<dbReference type="InterPro" id="IPR017853">
    <property type="entry name" value="GH"/>
</dbReference>
<comment type="similarity">
    <text evidence="2">Belongs to the glycosyl hydrolase 3 family.</text>
</comment>
<evidence type="ECO:0000256" key="6">
    <source>
        <dbReference type="SAM" id="Phobius"/>
    </source>
</evidence>
<dbReference type="InterPro" id="IPR001466">
    <property type="entry name" value="Beta-lactam-related"/>
</dbReference>
<feature type="domain" description="Glycoside hydrolase family 3 N-terminal" evidence="8">
    <location>
        <begin position="93"/>
        <end position="380"/>
    </location>
</feature>
<dbReference type="PRINTS" id="PR00133">
    <property type="entry name" value="GLHYDRLASE3"/>
</dbReference>
<evidence type="ECO:0000256" key="2">
    <source>
        <dbReference type="ARBA" id="ARBA00005336"/>
    </source>
</evidence>
<accession>A0A1T4N988</accession>
<dbReference type="Gene3D" id="3.20.20.300">
    <property type="entry name" value="Glycoside hydrolase, family 3, N-terminal domain"/>
    <property type="match status" value="1"/>
</dbReference>
<evidence type="ECO:0000256" key="1">
    <source>
        <dbReference type="ARBA" id="ARBA00001231"/>
    </source>
</evidence>
<dbReference type="PANTHER" id="PTHR30480">
    <property type="entry name" value="BETA-HEXOSAMINIDASE-RELATED"/>
    <property type="match status" value="1"/>
</dbReference>